<accession>A0A1F4V677</accession>
<gene>
    <name evidence="2" type="ORF">A3D91_03370</name>
</gene>
<keyword evidence="1" id="KW-0472">Membrane</keyword>
<dbReference type="Proteomes" id="UP000178127">
    <property type="component" value="Unassembled WGS sequence"/>
</dbReference>
<evidence type="ECO:0000313" key="3">
    <source>
        <dbReference type="Proteomes" id="UP000178127"/>
    </source>
</evidence>
<reference evidence="2 3" key="1">
    <citation type="journal article" date="2016" name="Nat. Commun.">
        <title>Thousands of microbial genomes shed light on interconnected biogeochemical processes in an aquifer system.</title>
        <authorList>
            <person name="Anantharaman K."/>
            <person name="Brown C.T."/>
            <person name="Hug L.A."/>
            <person name="Sharon I."/>
            <person name="Castelle C.J."/>
            <person name="Probst A.J."/>
            <person name="Thomas B.C."/>
            <person name="Singh A."/>
            <person name="Wilkins M.J."/>
            <person name="Karaoz U."/>
            <person name="Brodie E.L."/>
            <person name="Williams K.H."/>
            <person name="Hubbard S.S."/>
            <person name="Banfield J.F."/>
        </authorList>
    </citation>
    <scope>NUCLEOTIDE SEQUENCE [LARGE SCALE GENOMIC DNA]</scope>
</reference>
<dbReference type="EMBL" id="MEVD01000022">
    <property type="protein sequence ID" value="OGC52685.1"/>
    <property type="molecule type" value="Genomic_DNA"/>
</dbReference>
<sequence>MNLEILAAALLAALSGLWLLNRATGNFIGSQLGFGVDKKGSTETIVDQDKVNTGRRQLKVSNVILIIVVILILVALLVGQGGG</sequence>
<protein>
    <submittedName>
        <fullName evidence="2">Uncharacterized protein</fullName>
    </submittedName>
</protein>
<evidence type="ECO:0000313" key="2">
    <source>
        <dbReference type="EMBL" id="OGC52685.1"/>
    </source>
</evidence>
<comment type="caution">
    <text evidence="2">The sequence shown here is derived from an EMBL/GenBank/DDBJ whole genome shotgun (WGS) entry which is preliminary data.</text>
</comment>
<feature type="transmembrane region" description="Helical" evidence="1">
    <location>
        <begin position="60"/>
        <end position="79"/>
    </location>
</feature>
<dbReference type="AlphaFoldDB" id="A0A1F4V677"/>
<keyword evidence="1" id="KW-1133">Transmembrane helix</keyword>
<evidence type="ECO:0000256" key="1">
    <source>
        <dbReference type="SAM" id="Phobius"/>
    </source>
</evidence>
<proteinExistence type="predicted"/>
<name>A0A1F4V677_UNCKA</name>
<organism evidence="2 3">
    <name type="scientific">candidate division WWE3 bacterium RIFCSPHIGHO2_02_FULL_38_14</name>
    <dbReference type="NCBI Taxonomy" id="1802620"/>
    <lineage>
        <taxon>Bacteria</taxon>
        <taxon>Katanobacteria</taxon>
    </lineage>
</organism>
<dbReference type="STRING" id="1802620.A3D91_03370"/>
<keyword evidence="1" id="KW-0812">Transmembrane</keyword>